<feature type="coiled-coil region" evidence="3">
    <location>
        <begin position="75"/>
        <end position="109"/>
    </location>
</feature>
<proteinExistence type="inferred from homology"/>
<evidence type="ECO:0000313" key="5">
    <source>
        <dbReference type="EMBL" id="ODV75132.1"/>
    </source>
</evidence>
<evidence type="ECO:0000256" key="2">
    <source>
        <dbReference type="ARBA" id="ARBA00023054"/>
    </source>
</evidence>
<feature type="coiled-coil region" evidence="3">
    <location>
        <begin position="299"/>
        <end position="340"/>
    </location>
</feature>
<dbReference type="Proteomes" id="UP000038830">
    <property type="component" value="Unassembled WGS sequence"/>
</dbReference>
<dbReference type="GeneID" id="30987936"/>
<reference evidence="4" key="1">
    <citation type="submission" date="2014-12" db="EMBL/GenBank/DDBJ databases">
        <authorList>
            <person name="Jaenicke S."/>
        </authorList>
    </citation>
    <scope>NUCLEOTIDE SEQUENCE [LARGE SCALE GENOMIC DNA]</scope>
    <source>
        <strain evidence="4">CBS1600</strain>
    </source>
</reference>
<evidence type="ECO:0000313" key="6">
    <source>
        <dbReference type="Proteomes" id="UP000038830"/>
    </source>
</evidence>
<comment type="similarity">
    <text evidence="1">Belongs to the ADIP family.</text>
</comment>
<dbReference type="OrthoDB" id="312015at2759"/>
<name>A0A0H5C375_CYBJN</name>
<organism evidence="4 6">
    <name type="scientific">Cyberlindnera jadinii (strain ATCC 18201 / CBS 1600 / BCRC 20928 / JCM 3617 / NBRC 0987 / NRRL Y-1542)</name>
    <name type="common">Torula yeast</name>
    <name type="synonym">Candida utilis</name>
    <dbReference type="NCBI Taxonomy" id="983966"/>
    <lineage>
        <taxon>Eukaryota</taxon>
        <taxon>Fungi</taxon>
        <taxon>Dikarya</taxon>
        <taxon>Ascomycota</taxon>
        <taxon>Saccharomycotina</taxon>
        <taxon>Saccharomycetes</taxon>
        <taxon>Phaffomycetales</taxon>
        <taxon>Phaffomycetaceae</taxon>
        <taxon>Cyberlindnera</taxon>
    </lineage>
</organism>
<dbReference type="EMBL" id="CDQK01000003">
    <property type="protein sequence ID" value="CEP22313.1"/>
    <property type="molecule type" value="Genomic_DNA"/>
</dbReference>
<keyword evidence="7" id="KW-1185">Reference proteome</keyword>
<accession>A0A1E4S6W4</accession>
<evidence type="ECO:0000313" key="7">
    <source>
        <dbReference type="Proteomes" id="UP000094389"/>
    </source>
</evidence>
<dbReference type="Proteomes" id="UP000094389">
    <property type="component" value="Unassembled WGS sequence"/>
</dbReference>
<reference evidence="5 7" key="3">
    <citation type="journal article" date="2016" name="Proc. Natl. Acad. Sci. U.S.A.">
        <title>Comparative genomics of biotechnologically important yeasts.</title>
        <authorList>
            <person name="Riley R."/>
            <person name="Haridas S."/>
            <person name="Wolfe K.H."/>
            <person name="Lopes M.R."/>
            <person name="Hittinger C.T."/>
            <person name="Goeker M."/>
            <person name="Salamov A.A."/>
            <person name="Wisecaver J.H."/>
            <person name="Long T.M."/>
            <person name="Calvey C.H."/>
            <person name="Aerts A.L."/>
            <person name="Barry K.W."/>
            <person name="Choi C."/>
            <person name="Clum A."/>
            <person name="Coughlan A.Y."/>
            <person name="Deshpande S."/>
            <person name="Douglass A.P."/>
            <person name="Hanson S.J."/>
            <person name="Klenk H.-P."/>
            <person name="LaButti K.M."/>
            <person name="Lapidus A."/>
            <person name="Lindquist E.A."/>
            <person name="Lipzen A.M."/>
            <person name="Meier-Kolthoff J.P."/>
            <person name="Ohm R.A."/>
            <person name="Otillar R.P."/>
            <person name="Pangilinan J.L."/>
            <person name="Peng Y."/>
            <person name="Rokas A."/>
            <person name="Rosa C.A."/>
            <person name="Scheuner C."/>
            <person name="Sibirny A.A."/>
            <person name="Slot J.C."/>
            <person name="Stielow J.B."/>
            <person name="Sun H."/>
            <person name="Kurtzman C.P."/>
            <person name="Blackwell M."/>
            <person name="Grigoriev I.V."/>
            <person name="Jeffries T.W."/>
        </authorList>
    </citation>
    <scope>NUCLEOTIDE SEQUENCE [LARGE SCALE GENOMIC DNA]</scope>
    <source>
        <strain evidence="7">ATCC 18201 / CBS 1600 / BCRC 20928 / JCM 3617 / NBRC 0987 / NRRL Y-1542</strain>
        <strain evidence="5">NRRL Y-1542</strain>
    </source>
</reference>
<accession>A0A0H5C375</accession>
<dbReference type="Pfam" id="PF11559">
    <property type="entry name" value="ADIP"/>
    <property type="match status" value="1"/>
</dbReference>
<gene>
    <name evidence="4" type="ORF">BN1211_2637</name>
    <name evidence="5" type="ORF">CYBJADRAFT_160583</name>
</gene>
<protein>
    <submittedName>
        <fullName evidence="4">Uncharacterized protein</fullName>
    </submittedName>
</protein>
<dbReference type="RefSeq" id="XP_020072171.1">
    <property type="nucleotide sequence ID" value="XM_020213540.1"/>
</dbReference>
<evidence type="ECO:0000313" key="4">
    <source>
        <dbReference type="EMBL" id="CEP22313.1"/>
    </source>
</evidence>
<dbReference type="OMA" id="DYACDSA"/>
<reference evidence="6" key="2">
    <citation type="journal article" date="2015" name="J. Biotechnol.">
        <title>The structure of the Cyberlindnera jadinii genome and its relation to Candida utilis analyzed by the occurrence of single nucleotide polymorphisms.</title>
        <authorList>
            <person name="Rupp O."/>
            <person name="Brinkrolf K."/>
            <person name="Buerth C."/>
            <person name="Kunigo M."/>
            <person name="Schneider J."/>
            <person name="Jaenicke S."/>
            <person name="Goesmann A."/>
            <person name="Puehler A."/>
            <person name="Jaeger K.-E."/>
            <person name="Ernst J.F."/>
        </authorList>
    </citation>
    <scope>NUCLEOTIDE SEQUENCE [LARGE SCALE GENOMIC DNA]</scope>
    <source>
        <strain evidence="6">ATCC 18201 / CBS 1600 / BCRC 20928 / JCM 3617 / NBRC 0987 / NRRL Y-1542</strain>
    </source>
</reference>
<dbReference type="EMBL" id="KV453926">
    <property type="protein sequence ID" value="ODV75132.1"/>
    <property type="molecule type" value="Genomic_DNA"/>
</dbReference>
<keyword evidence="2 3" id="KW-0175">Coiled coil</keyword>
<sequence>MDDIKNASELVNSVLVARGYNNDRLLFPSIDTVEDAQGNDRAVLNTIYALLQELDKSQNERAYLNEVLRDKNEIIKHFEDSNTELNSATKRLQRELQSNRNEVELLNQRVKAIHRSRESAKFELVKERNVVNSLKTKYDTDMRRKTVIIEQLQDKLLSKRRKFFSVMNDNNFAEDSPPLYDSKIQLDRELESMMVNLSDLIDKLTFENSSSVKLLNFVVGYLTVLSNYKKHDTSNVPPSPNFFLENLERERQDADKSTSTTHIRHLTNSSNLEKTLIEQLNKLYEGVTMDFMISERESKSLQSSKVVQLQQTVEQLQKNLDSAIETNEEWRRKFDGIQRKSNPPEQKLAKQ</sequence>
<evidence type="ECO:0000256" key="1">
    <source>
        <dbReference type="ARBA" id="ARBA00009291"/>
    </source>
</evidence>
<dbReference type="AlphaFoldDB" id="A0A0H5C375"/>
<dbReference type="InterPro" id="IPR021622">
    <property type="entry name" value="Afadin/alpha-actinin-bd"/>
</dbReference>
<evidence type="ECO:0000256" key="3">
    <source>
        <dbReference type="SAM" id="Coils"/>
    </source>
</evidence>